<evidence type="ECO:0000256" key="6">
    <source>
        <dbReference type="PROSITE-ProRule" id="PRU01016"/>
    </source>
</evidence>
<comment type="similarity">
    <text evidence="6 7">Belongs to the class I-like SAM-binding methyltransferase superfamily. C5-methyltransferase family.</text>
</comment>
<dbReference type="InterPro" id="IPR029063">
    <property type="entry name" value="SAM-dependent_MTases_sf"/>
</dbReference>
<proteinExistence type="inferred from homology"/>
<dbReference type="PROSITE" id="PS51679">
    <property type="entry name" value="SAM_MT_C5"/>
    <property type="match status" value="1"/>
</dbReference>
<protein>
    <recommendedName>
        <fullName evidence="1">DNA (cytosine-5-)-methyltransferase</fullName>
        <ecNumber evidence="1">2.1.1.37</ecNumber>
    </recommendedName>
</protein>
<evidence type="ECO:0000256" key="3">
    <source>
        <dbReference type="ARBA" id="ARBA00022679"/>
    </source>
</evidence>
<reference evidence="8 9" key="1">
    <citation type="submission" date="2020-01" db="EMBL/GenBank/DDBJ databases">
        <title>Genomic analysis of Aminipila sp. CBA3637.</title>
        <authorList>
            <person name="Kim Y.B."/>
            <person name="Roh S.W."/>
        </authorList>
    </citation>
    <scope>NUCLEOTIDE SEQUENCE [LARGE SCALE GENOMIC DNA]</scope>
    <source>
        <strain evidence="8 9">CBA3637</strain>
    </source>
</reference>
<gene>
    <name evidence="8" type="primary">dcm</name>
    <name evidence="8" type="ORF">Ami3637_00830</name>
</gene>
<dbReference type="Proteomes" id="UP000463883">
    <property type="component" value="Chromosome"/>
</dbReference>
<dbReference type="InterPro" id="IPR001525">
    <property type="entry name" value="C5_MeTfrase"/>
</dbReference>
<evidence type="ECO:0000313" key="8">
    <source>
        <dbReference type="EMBL" id="QHI71122.1"/>
    </source>
</evidence>
<dbReference type="GO" id="GO:0003886">
    <property type="term" value="F:DNA (cytosine-5-)-methyltransferase activity"/>
    <property type="evidence" value="ECO:0007669"/>
    <property type="project" value="UniProtKB-EC"/>
</dbReference>
<evidence type="ECO:0000256" key="7">
    <source>
        <dbReference type="RuleBase" id="RU000416"/>
    </source>
</evidence>
<dbReference type="EC" id="2.1.1.37" evidence="1"/>
<dbReference type="EMBL" id="CP047591">
    <property type="protein sequence ID" value="QHI71122.1"/>
    <property type="molecule type" value="Genomic_DNA"/>
</dbReference>
<keyword evidence="4 6" id="KW-0949">S-adenosyl-L-methionine</keyword>
<dbReference type="GO" id="GO:0032259">
    <property type="term" value="P:methylation"/>
    <property type="evidence" value="ECO:0007669"/>
    <property type="project" value="UniProtKB-KW"/>
</dbReference>
<dbReference type="SUPFAM" id="SSF53335">
    <property type="entry name" value="S-adenosyl-L-methionine-dependent methyltransferases"/>
    <property type="match status" value="1"/>
</dbReference>
<evidence type="ECO:0000256" key="4">
    <source>
        <dbReference type="ARBA" id="ARBA00022691"/>
    </source>
</evidence>
<organism evidence="8 9">
    <name type="scientific">Aminipila terrae</name>
    <dbReference type="NCBI Taxonomy" id="2697030"/>
    <lineage>
        <taxon>Bacteria</taxon>
        <taxon>Bacillati</taxon>
        <taxon>Bacillota</taxon>
        <taxon>Clostridia</taxon>
        <taxon>Peptostreptococcales</taxon>
        <taxon>Anaerovoracaceae</taxon>
        <taxon>Aminipila</taxon>
    </lineage>
</organism>
<dbReference type="PANTHER" id="PTHR10629">
    <property type="entry name" value="CYTOSINE-SPECIFIC METHYLTRANSFERASE"/>
    <property type="match status" value="1"/>
</dbReference>
<dbReference type="Gene3D" id="3.40.50.150">
    <property type="entry name" value="Vaccinia Virus protein VP39"/>
    <property type="match status" value="1"/>
</dbReference>
<dbReference type="Gene3D" id="3.90.120.10">
    <property type="entry name" value="DNA Methylase, subunit A, domain 2"/>
    <property type="match status" value="1"/>
</dbReference>
<keyword evidence="3 6" id="KW-0808">Transferase</keyword>
<keyword evidence="5" id="KW-0680">Restriction system</keyword>
<feature type="active site" evidence="6">
    <location>
        <position position="93"/>
    </location>
</feature>
<evidence type="ECO:0000256" key="5">
    <source>
        <dbReference type="ARBA" id="ARBA00022747"/>
    </source>
</evidence>
<dbReference type="InterPro" id="IPR050390">
    <property type="entry name" value="C5-Methyltransferase"/>
</dbReference>
<dbReference type="Pfam" id="PF00145">
    <property type="entry name" value="DNA_methylase"/>
    <property type="match status" value="1"/>
</dbReference>
<evidence type="ECO:0000256" key="1">
    <source>
        <dbReference type="ARBA" id="ARBA00011975"/>
    </source>
</evidence>
<dbReference type="RefSeq" id="WP_162360898.1">
    <property type="nucleotide sequence ID" value="NZ_CP047591.1"/>
</dbReference>
<dbReference type="GO" id="GO:0009307">
    <property type="term" value="P:DNA restriction-modification system"/>
    <property type="evidence" value="ECO:0007669"/>
    <property type="project" value="UniProtKB-KW"/>
</dbReference>
<dbReference type="NCBIfam" id="TIGR00675">
    <property type="entry name" value="dcm"/>
    <property type="match status" value="1"/>
</dbReference>
<name>A0A6P1MAQ7_9FIRM</name>
<evidence type="ECO:0000256" key="2">
    <source>
        <dbReference type="ARBA" id="ARBA00022603"/>
    </source>
</evidence>
<dbReference type="REBASE" id="358136">
    <property type="entry name" value="M.Asp3637ORF830P"/>
</dbReference>
<keyword evidence="2 6" id="KW-0489">Methyltransferase</keyword>
<dbReference type="KEGG" id="amic:Ami3637_00830"/>
<dbReference type="PANTHER" id="PTHR10629:SF52">
    <property type="entry name" value="DNA (CYTOSINE-5)-METHYLTRANSFERASE 1"/>
    <property type="match status" value="1"/>
</dbReference>
<dbReference type="AlphaFoldDB" id="A0A6P1MAQ7"/>
<sequence>MVIFSFYSGVGMLDLGFQEAGFDIVFVNEYKKEFLDSYQYARRNRYPNPPRFGYHVGDINQFLSGIEEQTLRQYIMTLRQEGELIAFIGGPPCPDFSVGGKNLGRDGENGRLAKSYVDMICRFKPDFFLFENVKGLIKTQRHREYFDELKLQLQNNGYVLSEQLLNSLSFGVPQDRDRIIMMGVGNISLLSHRVICVNNSFAFPWKSSLPYDAELVKTMNWPNTQRFAQYSRREFHYNVPIELTVEYWFRKNNVYHHSNRNDVFNVRGGLQKMQRICEGDTSRKSFKRLHRWRYSPTAAYGNNEVHLHPYRIRRISVAEAMAIQSLPIWFELPPNVSLSAKFKMIGNGVPYLMANIVAQKIRDFF</sequence>
<evidence type="ECO:0000313" key="9">
    <source>
        <dbReference type="Proteomes" id="UP000463883"/>
    </source>
</evidence>
<accession>A0A6P1MAQ7</accession>
<dbReference type="PRINTS" id="PR00105">
    <property type="entry name" value="C5METTRFRASE"/>
</dbReference>
<keyword evidence="9" id="KW-1185">Reference proteome</keyword>